<name>A0A502HVD7_9PSED</name>
<gene>
    <name evidence="1" type="ORF">EAH78_14085</name>
</gene>
<dbReference type="EMBL" id="RCZE01000006">
    <property type="protein sequence ID" value="TPG77326.1"/>
    <property type="molecule type" value="Genomic_DNA"/>
</dbReference>
<sequence length="124" mass="13808">MNMMTNAQNPEREYRAAMQSAALCYMQRHQAEHLENDQQLFNRTVTYLQATLEVPVYLAETLTGLAYAELHSSGVQRHLDLKNSSASVAMLTDPASGKSFAIPVVLIFKHLVDATEPQPTAPFN</sequence>
<evidence type="ECO:0000313" key="1">
    <source>
        <dbReference type="EMBL" id="TPG77326.1"/>
    </source>
</evidence>
<dbReference type="AlphaFoldDB" id="A0A502HVD7"/>
<dbReference type="Proteomes" id="UP000317933">
    <property type="component" value="Unassembled WGS sequence"/>
</dbReference>
<organism evidence="1 2">
    <name type="scientific">Pseudomonas arsenicoxydans</name>
    <dbReference type="NCBI Taxonomy" id="702115"/>
    <lineage>
        <taxon>Bacteria</taxon>
        <taxon>Pseudomonadati</taxon>
        <taxon>Pseudomonadota</taxon>
        <taxon>Gammaproteobacteria</taxon>
        <taxon>Pseudomonadales</taxon>
        <taxon>Pseudomonadaceae</taxon>
        <taxon>Pseudomonas</taxon>
    </lineage>
</organism>
<accession>A0A502HVD7</accession>
<comment type="caution">
    <text evidence="1">The sequence shown here is derived from an EMBL/GenBank/DDBJ whole genome shotgun (WGS) entry which is preliminary data.</text>
</comment>
<protein>
    <submittedName>
        <fullName evidence="1">Uncharacterized protein</fullName>
    </submittedName>
</protein>
<proteinExistence type="predicted"/>
<dbReference type="RefSeq" id="WP_140668070.1">
    <property type="nucleotide sequence ID" value="NZ_RCZE01000006.1"/>
</dbReference>
<reference evidence="1 2" key="1">
    <citation type="journal article" date="2019" name="Environ. Microbiol.">
        <title>Species interactions and distinct microbial communities in high Arctic permafrost affected cryosols are associated with the CH4 and CO2 gas fluxes.</title>
        <authorList>
            <person name="Altshuler I."/>
            <person name="Hamel J."/>
            <person name="Turney S."/>
            <person name="Magnuson E."/>
            <person name="Levesque R."/>
            <person name="Greer C."/>
            <person name="Whyte L.G."/>
        </authorList>
    </citation>
    <scope>NUCLEOTIDE SEQUENCE [LARGE SCALE GENOMIC DNA]</scope>
    <source>
        <strain evidence="1 2">E3</strain>
    </source>
</reference>
<evidence type="ECO:0000313" key="2">
    <source>
        <dbReference type="Proteomes" id="UP000317933"/>
    </source>
</evidence>